<accession>A0ABS9KGG9</accession>
<comment type="caution">
    <text evidence="1">The sequence shown here is derived from an EMBL/GenBank/DDBJ whole genome shotgun (WGS) entry which is preliminary data.</text>
</comment>
<sequence length="903" mass="104069">MDPVTIPKHTATNDDRDFEFLHRTGMEHIEELSRKLWTDYNSHDPGITMLEALCYAITDLGNRIQLPIPDLLTKTKDAKGAIKGSFPTAKRVLTTKPITEKDYRKLFIDVKGVKNAFIHVNTDHVIHKHCLKKDEPTEEDPQGKLSYEKDLSPDYEHLQSMSVKGLYDIYFEPDHDIKILEKDSEQRKKIIDEIEAEIKSRYHANRNVCEDLIRVKEVSYLDLIVCGDIEIERTAGTTDVMAEILFGVQEYFSPSVKRKSLDDLLDEGLPVESIYNGPVLENGFITDEELEKAAIRKEIHLSDLVQIISETEGVKSIRKLKMGACNGSEIPDEVRDKTKQKWTICLPKDSVILPRLCIKPSIKNTNLFKDVIPMPKDVKSVVNHLNIRIDEHQASLSLSYDDLTPENGQFVDTEYYRSVQNELPQIYGTSEYGLSPSLPPERHAKAKQLKSYLLFFDQILATYFGHLRNIGDLLSADVGAESYFYAEVKDVMNESELIKNYDSYETDVKRILSDYDDAEIRKNEFMDHLLARFAENMNDYAFAMMDGFGEDLTRATLWHKSILLKEYADLSSNRVQSIDYYSGETDPWNTFDVAGLKHRLARLLGIRDYSRRDLTSTKFEINENSGDWTWVVFDKSDQPLFESIGSYDDESKAERSLWYAVSLAWNQKNYALHETGGGKFTFHILDENKENAAMCKKLFDSRDEGIEAIPAITEYMYNRVTDEGFFVFEHILFRPDRNDEDAGEKFMHICMDNECKQCKPSDPYSLRLTFVFPGWTRRFSNMYFREYAEKLIRREVPAHILCRICWIGNTVETEDGELSTEDGPMQKLQDLYKKWLTKKMQSSGNQQNNEFLKPLVDLLHDLETIYPQGKLYDCESGDADTESSIVLGKSTIGELKQEDNGDE</sequence>
<dbReference type="Proteomes" id="UP001165366">
    <property type="component" value="Unassembled WGS sequence"/>
</dbReference>
<proteinExistence type="predicted"/>
<reference evidence="1" key="1">
    <citation type="submission" date="2022-01" db="EMBL/GenBank/DDBJ databases">
        <authorList>
            <person name="Wang Y."/>
        </authorList>
    </citation>
    <scope>NUCLEOTIDE SEQUENCE</scope>
    <source>
        <strain evidence="1">WB101</strain>
    </source>
</reference>
<evidence type="ECO:0000313" key="1">
    <source>
        <dbReference type="EMBL" id="MCG2589938.1"/>
    </source>
</evidence>
<keyword evidence="2" id="KW-1185">Reference proteome</keyword>
<organism evidence="1 2">
    <name type="scientific">Rhodohalobacter sulfatireducens</name>
    <dbReference type="NCBI Taxonomy" id="2911366"/>
    <lineage>
        <taxon>Bacteria</taxon>
        <taxon>Pseudomonadati</taxon>
        <taxon>Balneolota</taxon>
        <taxon>Balneolia</taxon>
        <taxon>Balneolales</taxon>
        <taxon>Balneolaceae</taxon>
        <taxon>Rhodohalobacter</taxon>
    </lineage>
</organism>
<protein>
    <submittedName>
        <fullName evidence="1">Uncharacterized protein</fullName>
    </submittedName>
</protein>
<dbReference type="Gene3D" id="2.30.29.80">
    <property type="match status" value="1"/>
</dbReference>
<evidence type="ECO:0000313" key="2">
    <source>
        <dbReference type="Proteomes" id="UP001165366"/>
    </source>
</evidence>
<reference evidence="1" key="2">
    <citation type="submission" date="2024-05" db="EMBL/GenBank/DDBJ databases">
        <title>Rhodohalobacter halophilus gen. nov., sp. nov., a moderately halophilic member of the family Balneolaceae.</title>
        <authorList>
            <person name="Xia J."/>
        </authorList>
    </citation>
    <scope>NUCLEOTIDE SEQUENCE</scope>
    <source>
        <strain evidence="1">WB101</strain>
    </source>
</reference>
<name>A0ABS9KGG9_9BACT</name>
<dbReference type="EMBL" id="JAKLWS010000023">
    <property type="protein sequence ID" value="MCG2589938.1"/>
    <property type="molecule type" value="Genomic_DNA"/>
</dbReference>
<gene>
    <name evidence="1" type="ORF">L6773_15280</name>
</gene>
<dbReference type="RefSeq" id="WP_237855296.1">
    <property type="nucleotide sequence ID" value="NZ_JAKLWS010000023.1"/>
</dbReference>